<dbReference type="InterPro" id="IPR001190">
    <property type="entry name" value="SRCR"/>
</dbReference>
<feature type="domain" description="SRCR" evidence="1">
    <location>
        <begin position="56"/>
        <end position="105"/>
    </location>
</feature>
<dbReference type="VEuPathDB" id="FungiDB:YALI1_A01618g"/>
<proteinExistence type="predicted"/>
<organism evidence="2 3">
    <name type="scientific">Yarrowia lipolytica</name>
    <name type="common">Candida lipolytica</name>
    <dbReference type="NCBI Taxonomy" id="4952"/>
    <lineage>
        <taxon>Eukaryota</taxon>
        <taxon>Fungi</taxon>
        <taxon>Dikarya</taxon>
        <taxon>Ascomycota</taxon>
        <taxon>Saccharomycotina</taxon>
        <taxon>Dipodascomycetes</taxon>
        <taxon>Dipodascales</taxon>
        <taxon>Dipodascales incertae sedis</taxon>
        <taxon>Yarrowia</taxon>
    </lineage>
</organism>
<evidence type="ECO:0000313" key="3">
    <source>
        <dbReference type="Proteomes" id="UP000182444"/>
    </source>
</evidence>
<dbReference type="EMBL" id="CP017553">
    <property type="protein sequence ID" value="AOW00127.1"/>
    <property type="molecule type" value="Genomic_DNA"/>
</dbReference>
<reference evidence="2 3" key="1">
    <citation type="journal article" date="2016" name="PLoS ONE">
        <title>Sequence Assembly of Yarrowia lipolytica Strain W29/CLIB89 Shows Transposable Element Diversity.</title>
        <authorList>
            <person name="Magnan C."/>
            <person name="Yu J."/>
            <person name="Chang I."/>
            <person name="Jahn E."/>
            <person name="Kanomata Y."/>
            <person name="Wu J."/>
            <person name="Zeller M."/>
            <person name="Oakes M."/>
            <person name="Baldi P."/>
            <person name="Sandmeyer S."/>
        </authorList>
    </citation>
    <scope>NUCLEOTIDE SEQUENCE [LARGE SCALE GENOMIC DNA]</scope>
    <source>
        <strain evidence="3">CLIB89(W29)</strain>
    </source>
</reference>
<dbReference type="GO" id="GO:0016020">
    <property type="term" value="C:membrane"/>
    <property type="evidence" value="ECO:0007669"/>
    <property type="project" value="InterPro"/>
</dbReference>
<dbReference type="Proteomes" id="UP000182444">
    <property type="component" value="Chromosome 1A"/>
</dbReference>
<dbReference type="GeneID" id="94582263"/>
<dbReference type="PROSITE" id="PS50287">
    <property type="entry name" value="SRCR_2"/>
    <property type="match status" value="1"/>
</dbReference>
<gene>
    <name evidence="2" type="ORF">YALI1_A01618g</name>
</gene>
<dbReference type="AlphaFoldDB" id="A0A1D8N3B3"/>
<name>A0A1D8N3B3_YARLL</name>
<evidence type="ECO:0000259" key="1">
    <source>
        <dbReference type="PROSITE" id="PS50287"/>
    </source>
</evidence>
<dbReference type="RefSeq" id="XP_068137707.1">
    <property type="nucleotide sequence ID" value="XM_068281606.1"/>
</dbReference>
<accession>A0A1D8N3B3</accession>
<evidence type="ECO:0000313" key="2">
    <source>
        <dbReference type="EMBL" id="AOW00127.1"/>
    </source>
</evidence>
<sequence length="105" mass="11892">MESELRGDMGRKCGDMRPENHHLRFVSYHSSLPSCLEKSLEALYGTVWTGESSIDVKLHSSSRRGRTPQLGYAPVLFLTTLTHWGSRCHVMWHIGRTFVASISCL</sequence>
<protein>
    <recommendedName>
        <fullName evidence="1">SRCR domain-containing protein</fullName>
    </recommendedName>
</protein>